<evidence type="ECO:0000313" key="3">
    <source>
        <dbReference type="Proteomes" id="UP000324222"/>
    </source>
</evidence>
<dbReference type="AlphaFoldDB" id="A0A5B7HX29"/>
<feature type="region of interest" description="Disordered" evidence="1">
    <location>
        <begin position="58"/>
        <end position="81"/>
    </location>
</feature>
<name>A0A5B7HX29_PORTR</name>
<organism evidence="2 3">
    <name type="scientific">Portunus trituberculatus</name>
    <name type="common">Swimming crab</name>
    <name type="synonym">Neptunus trituberculatus</name>
    <dbReference type="NCBI Taxonomy" id="210409"/>
    <lineage>
        <taxon>Eukaryota</taxon>
        <taxon>Metazoa</taxon>
        <taxon>Ecdysozoa</taxon>
        <taxon>Arthropoda</taxon>
        <taxon>Crustacea</taxon>
        <taxon>Multicrustacea</taxon>
        <taxon>Malacostraca</taxon>
        <taxon>Eumalacostraca</taxon>
        <taxon>Eucarida</taxon>
        <taxon>Decapoda</taxon>
        <taxon>Pleocyemata</taxon>
        <taxon>Brachyura</taxon>
        <taxon>Eubrachyura</taxon>
        <taxon>Portunoidea</taxon>
        <taxon>Portunidae</taxon>
        <taxon>Portuninae</taxon>
        <taxon>Portunus</taxon>
    </lineage>
</organism>
<evidence type="ECO:0000313" key="2">
    <source>
        <dbReference type="EMBL" id="MPC74319.1"/>
    </source>
</evidence>
<sequence length="81" mass="8978">MLPYIPAPSHSLAGAAAGGSTFINPVTCTSHRRPHVSRSSLPYATTKHHIRSFLQRHNRLRNLPNAGHGPTPRRLIPRIQE</sequence>
<keyword evidence="3" id="KW-1185">Reference proteome</keyword>
<reference evidence="2 3" key="1">
    <citation type="submission" date="2019-05" db="EMBL/GenBank/DDBJ databases">
        <title>Another draft genome of Portunus trituberculatus and its Hox gene families provides insights of decapod evolution.</title>
        <authorList>
            <person name="Jeong J.-H."/>
            <person name="Song I."/>
            <person name="Kim S."/>
            <person name="Choi T."/>
            <person name="Kim D."/>
            <person name="Ryu S."/>
            <person name="Kim W."/>
        </authorList>
    </citation>
    <scope>NUCLEOTIDE SEQUENCE [LARGE SCALE GENOMIC DNA]</scope>
    <source>
        <tissue evidence="2">Muscle</tissue>
    </source>
</reference>
<gene>
    <name evidence="2" type="ORF">E2C01_068676</name>
</gene>
<proteinExistence type="predicted"/>
<comment type="caution">
    <text evidence="2">The sequence shown here is derived from an EMBL/GenBank/DDBJ whole genome shotgun (WGS) entry which is preliminary data.</text>
</comment>
<accession>A0A5B7HX29</accession>
<dbReference type="EMBL" id="VSRR010038695">
    <property type="protein sequence ID" value="MPC74319.1"/>
    <property type="molecule type" value="Genomic_DNA"/>
</dbReference>
<dbReference type="Proteomes" id="UP000324222">
    <property type="component" value="Unassembled WGS sequence"/>
</dbReference>
<protein>
    <submittedName>
        <fullName evidence="2">Uncharacterized protein</fullName>
    </submittedName>
</protein>
<evidence type="ECO:0000256" key="1">
    <source>
        <dbReference type="SAM" id="MobiDB-lite"/>
    </source>
</evidence>